<dbReference type="EMBL" id="HG678121">
    <property type="protein sequence ID" value="CDJ45262.1"/>
    <property type="molecule type" value="Genomic_DNA"/>
</dbReference>
<name>U6L4C0_EIMTE</name>
<gene>
    <name evidence="1" type="ORF">ETH_00026035</name>
</gene>
<accession>U6L4C0</accession>
<evidence type="ECO:0000313" key="1">
    <source>
        <dbReference type="EMBL" id="CDJ45262.1"/>
    </source>
</evidence>
<dbReference type="RefSeq" id="XP_013236009.1">
    <property type="nucleotide sequence ID" value="XM_013380555.1"/>
</dbReference>
<reference evidence="1" key="2">
    <citation type="submission" date="2013-10" db="EMBL/GenBank/DDBJ databases">
        <authorList>
            <person name="Aslett M."/>
        </authorList>
    </citation>
    <scope>NUCLEOTIDE SEQUENCE [LARGE SCALE GENOMIC DNA]</scope>
    <source>
        <strain evidence="1">Houghton</strain>
    </source>
</reference>
<dbReference type="Proteomes" id="UP000030747">
    <property type="component" value="Unassembled WGS sequence"/>
</dbReference>
<sequence length="52" mass="5322">VERGSQISGLGRCDNLCVGVAQLWVVECVFGCLGLCGTFACLASMSAIVDAV</sequence>
<dbReference type="AlphaFoldDB" id="U6L4C0"/>
<feature type="non-terminal residue" evidence="1">
    <location>
        <position position="1"/>
    </location>
</feature>
<organism evidence="1 2">
    <name type="scientific">Eimeria tenella</name>
    <name type="common">Coccidian parasite</name>
    <dbReference type="NCBI Taxonomy" id="5802"/>
    <lineage>
        <taxon>Eukaryota</taxon>
        <taxon>Sar</taxon>
        <taxon>Alveolata</taxon>
        <taxon>Apicomplexa</taxon>
        <taxon>Conoidasida</taxon>
        <taxon>Coccidia</taxon>
        <taxon>Eucoccidiorida</taxon>
        <taxon>Eimeriorina</taxon>
        <taxon>Eimeriidae</taxon>
        <taxon>Eimeria</taxon>
    </lineage>
</organism>
<dbReference type="GeneID" id="25254303"/>
<keyword evidence="2" id="KW-1185">Reference proteome</keyword>
<reference evidence="1" key="1">
    <citation type="submission" date="2013-10" db="EMBL/GenBank/DDBJ databases">
        <title>Genomic analysis of the causative agents of coccidiosis in chickens.</title>
        <authorList>
            <person name="Reid A.J."/>
            <person name="Blake D."/>
            <person name="Billington K."/>
            <person name="Browne H."/>
            <person name="Dunn M."/>
            <person name="Hung S."/>
            <person name="Kawahara F."/>
            <person name="Miranda-Saavedra D."/>
            <person name="Mourier T."/>
            <person name="Nagra H."/>
            <person name="Otto T.D."/>
            <person name="Rawlings N."/>
            <person name="Sanchez A."/>
            <person name="Sanders M."/>
            <person name="Subramaniam C."/>
            <person name="Tay Y."/>
            <person name="Dear P."/>
            <person name="Doerig C."/>
            <person name="Gruber A."/>
            <person name="Parkinson J."/>
            <person name="Shirley M."/>
            <person name="Wan K.L."/>
            <person name="Berriman M."/>
            <person name="Tomley F."/>
            <person name="Pain A."/>
        </authorList>
    </citation>
    <scope>NUCLEOTIDE SEQUENCE [LARGE SCALE GENOMIC DNA]</scope>
    <source>
        <strain evidence="1">Houghton</strain>
    </source>
</reference>
<dbReference type="VEuPathDB" id="ToxoDB:ETH_00026035"/>
<protein>
    <submittedName>
        <fullName evidence="1">Uncharacterized protein</fullName>
    </submittedName>
</protein>
<proteinExistence type="predicted"/>
<evidence type="ECO:0000313" key="2">
    <source>
        <dbReference type="Proteomes" id="UP000030747"/>
    </source>
</evidence>